<dbReference type="RefSeq" id="WP_259055079.1">
    <property type="nucleotide sequence ID" value="NZ_JANUCT010000008.1"/>
</dbReference>
<accession>A0AAE3HJ76</accession>
<dbReference type="Proteomes" id="UP001204445">
    <property type="component" value="Unassembled WGS sequence"/>
</dbReference>
<dbReference type="Pfam" id="PF07883">
    <property type="entry name" value="Cupin_2"/>
    <property type="match status" value="1"/>
</dbReference>
<dbReference type="PANTHER" id="PTHR36114">
    <property type="entry name" value="16.7 KDA PROTEIN IN WHIE LOCUS"/>
    <property type="match status" value="1"/>
</dbReference>
<keyword evidence="3" id="KW-1185">Reference proteome</keyword>
<evidence type="ECO:0000313" key="3">
    <source>
        <dbReference type="Proteomes" id="UP001204445"/>
    </source>
</evidence>
<dbReference type="InterPro" id="IPR011051">
    <property type="entry name" value="RmlC_Cupin_sf"/>
</dbReference>
<dbReference type="InterPro" id="IPR052044">
    <property type="entry name" value="PKS_Associated_Protein"/>
</dbReference>
<dbReference type="Gene3D" id="2.60.120.10">
    <property type="entry name" value="Jelly Rolls"/>
    <property type="match status" value="1"/>
</dbReference>
<proteinExistence type="predicted"/>
<dbReference type="InterPro" id="IPR014710">
    <property type="entry name" value="RmlC-like_jellyroll"/>
</dbReference>
<protein>
    <submittedName>
        <fullName evidence="2">Mannose-6-phosphate isomerase-like protein (Cupin superfamily)</fullName>
    </submittedName>
</protein>
<dbReference type="PANTHER" id="PTHR36114:SF1">
    <property type="entry name" value="16.7 KDA PROTEIN IN WHIE LOCUS"/>
    <property type="match status" value="1"/>
</dbReference>
<dbReference type="EMBL" id="JANUCT010000008">
    <property type="protein sequence ID" value="MCS3903366.1"/>
    <property type="molecule type" value="Genomic_DNA"/>
</dbReference>
<dbReference type="GO" id="GO:0016853">
    <property type="term" value="F:isomerase activity"/>
    <property type="evidence" value="ECO:0007669"/>
    <property type="project" value="UniProtKB-KW"/>
</dbReference>
<feature type="domain" description="Cupin type-2" evidence="1">
    <location>
        <begin position="39"/>
        <end position="105"/>
    </location>
</feature>
<dbReference type="AlphaFoldDB" id="A0AAE3HJ76"/>
<comment type="caution">
    <text evidence="2">The sequence shown here is derived from an EMBL/GenBank/DDBJ whole genome shotgun (WGS) entry which is preliminary data.</text>
</comment>
<gene>
    <name evidence="2" type="ORF">J2T55_001387</name>
</gene>
<organism evidence="2 3">
    <name type="scientific">Methylohalomonas lacus</name>
    <dbReference type="NCBI Taxonomy" id="398773"/>
    <lineage>
        <taxon>Bacteria</taxon>
        <taxon>Pseudomonadati</taxon>
        <taxon>Pseudomonadota</taxon>
        <taxon>Gammaproteobacteria</taxon>
        <taxon>Methylohalomonadales</taxon>
        <taxon>Methylohalomonadaceae</taxon>
        <taxon>Methylohalomonas</taxon>
    </lineage>
</organism>
<keyword evidence="2" id="KW-0413">Isomerase</keyword>
<evidence type="ECO:0000259" key="1">
    <source>
        <dbReference type="Pfam" id="PF07883"/>
    </source>
</evidence>
<dbReference type="CDD" id="cd02214">
    <property type="entry name" value="cupin_MJ1618"/>
    <property type="match status" value="1"/>
</dbReference>
<reference evidence="2" key="1">
    <citation type="submission" date="2022-08" db="EMBL/GenBank/DDBJ databases">
        <title>Genomic Encyclopedia of Type Strains, Phase III (KMG-III): the genomes of soil and plant-associated and newly described type strains.</title>
        <authorList>
            <person name="Whitman W."/>
        </authorList>
    </citation>
    <scope>NUCLEOTIDE SEQUENCE</scope>
    <source>
        <strain evidence="2">HMT 1</strain>
    </source>
</reference>
<sequence length="119" mass="13062">MLIKRTADCNEFTANDGCGIREVLHPRNDGAGLPLSLAVARVAPGKQSYAHYLEQIEVYYILEGRGLMHVDDETAEVGPGDAVYIPARAHQWIENLGAEELLFVAACVPPWSEEGDVRL</sequence>
<dbReference type="InterPro" id="IPR013096">
    <property type="entry name" value="Cupin_2"/>
</dbReference>
<dbReference type="SUPFAM" id="SSF51182">
    <property type="entry name" value="RmlC-like cupins"/>
    <property type="match status" value="1"/>
</dbReference>
<evidence type="ECO:0000313" key="2">
    <source>
        <dbReference type="EMBL" id="MCS3903366.1"/>
    </source>
</evidence>
<name>A0AAE3HJ76_9GAMM</name>